<comment type="caution">
    <text evidence="3">The sequence shown here is derived from an EMBL/GenBank/DDBJ whole genome shotgun (WGS) entry which is preliminary data.</text>
</comment>
<protein>
    <submittedName>
        <fullName evidence="3">Uncharacterized protein</fullName>
    </submittedName>
</protein>
<feature type="chain" id="PRO_5045097735" evidence="2">
    <location>
        <begin position="25"/>
        <end position="151"/>
    </location>
</feature>
<reference evidence="3 4" key="1">
    <citation type="journal article" date="2023" name="Plants (Basel)">
        <title>Bridging the Gap: Combining Genomics and Transcriptomics Approaches to Understand Stylosanthes scabra, an Orphan Legume from the Brazilian Caatinga.</title>
        <authorList>
            <person name="Ferreira-Neto J.R.C."/>
            <person name="da Silva M.D."/>
            <person name="Binneck E."/>
            <person name="de Melo N.F."/>
            <person name="da Silva R.H."/>
            <person name="de Melo A.L.T.M."/>
            <person name="Pandolfi V."/>
            <person name="Bustamante F.O."/>
            <person name="Brasileiro-Vidal A.C."/>
            <person name="Benko-Iseppon A.M."/>
        </authorList>
    </citation>
    <scope>NUCLEOTIDE SEQUENCE [LARGE SCALE GENOMIC DNA]</scope>
    <source>
        <tissue evidence="3">Leaves</tissue>
    </source>
</reference>
<evidence type="ECO:0000256" key="1">
    <source>
        <dbReference type="SAM" id="MobiDB-lite"/>
    </source>
</evidence>
<sequence>MAKHIREACMVMLVIFLEIPEKQGSAIDLMNGNLYIAGSTRIRSYFLPQQSFQEPLLSPSFNPMEPYDFPLSTLHPNPLPSLTPTPQYSPLSYDSPIEPSLHHDTSSISSNPYPGPLGEVLGLFIQGTSPTSSEEHPSEASSASAASANNY</sequence>
<feature type="signal peptide" evidence="2">
    <location>
        <begin position="1"/>
        <end position="24"/>
    </location>
</feature>
<evidence type="ECO:0000256" key="2">
    <source>
        <dbReference type="SAM" id="SignalP"/>
    </source>
</evidence>
<feature type="region of interest" description="Disordered" evidence="1">
    <location>
        <begin position="72"/>
        <end position="112"/>
    </location>
</feature>
<proteinExistence type="predicted"/>
<keyword evidence="4" id="KW-1185">Reference proteome</keyword>
<evidence type="ECO:0000313" key="3">
    <source>
        <dbReference type="EMBL" id="MED6216183.1"/>
    </source>
</evidence>
<dbReference type="Proteomes" id="UP001341840">
    <property type="component" value="Unassembled WGS sequence"/>
</dbReference>
<name>A0ABU6Z4M7_9FABA</name>
<feature type="region of interest" description="Disordered" evidence="1">
    <location>
        <begin position="127"/>
        <end position="151"/>
    </location>
</feature>
<accession>A0ABU6Z4M7</accession>
<feature type="compositionally biased region" description="Low complexity" evidence="1">
    <location>
        <begin position="139"/>
        <end position="151"/>
    </location>
</feature>
<gene>
    <name evidence="3" type="ORF">PIB30_005062</name>
</gene>
<dbReference type="EMBL" id="JASCZI010271870">
    <property type="protein sequence ID" value="MED6216183.1"/>
    <property type="molecule type" value="Genomic_DNA"/>
</dbReference>
<keyword evidence="2" id="KW-0732">Signal</keyword>
<organism evidence="3 4">
    <name type="scientific">Stylosanthes scabra</name>
    <dbReference type="NCBI Taxonomy" id="79078"/>
    <lineage>
        <taxon>Eukaryota</taxon>
        <taxon>Viridiplantae</taxon>
        <taxon>Streptophyta</taxon>
        <taxon>Embryophyta</taxon>
        <taxon>Tracheophyta</taxon>
        <taxon>Spermatophyta</taxon>
        <taxon>Magnoliopsida</taxon>
        <taxon>eudicotyledons</taxon>
        <taxon>Gunneridae</taxon>
        <taxon>Pentapetalae</taxon>
        <taxon>rosids</taxon>
        <taxon>fabids</taxon>
        <taxon>Fabales</taxon>
        <taxon>Fabaceae</taxon>
        <taxon>Papilionoideae</taxon>
        <taxon>50 kb inversion clade</taxon>
        <taxon>dalbergioids sensu lato</taxon>
        <taxon>Dalbergieae</taxon>
        <taxon>Pterocarpus clade</taxon>
        <taxon>Stylosanthes</taxon>
    </lineage>
</organism>
<evidence type="ECO:0000313" key="4">
    <source>
        <dbReference type="Proteomes" id="UP001341840"/>
    </source>
</evidence>